<gene>
    <name evidence="2" type="ORF">HB850_07960</name>
</gene>
<organism evidence="2 3">
    <name type="scientific">Listeria newyorkensis</name>
    <dbReference type="NCBI Taxonomy" id="1497681"/>
    <lineage>
        <taxon>Bacteria</taxon>
        <taxon>Bacillati</taxon>
        <taxon>Bacillota</taxon>
        <taxon>Bacilli</taxon>
        <taxon>Bacillales</taxon>
        <taxon>Listeriaceae</taxon>
        <taxon>Listeria</taxon>
    </lineage>
</organism>
<dbReference type="RefSeq" id="WP_185388954.1">
    <property type="nucleotide sequence ID" value="NZ_JAARQN010000005.1"/>
</dbReference>
<dbReference type="InterPro" id="IPR011256">
    <property type="entry name" value="Reg_factor_effector_dom_sf"/>
</dbReference>
<dbReference type="EMBL" id="JAARQN010000005">
    <property type="protein sequence ID" value="MBC1457689.1"/>
    <property type="molecule type" value="Genomic_DNA"/>
</dbReference>
<dbReference type="InterPro" id="IPR053182">
    <property type="entry name" value="YobU-like_regulator"/>
</dbReference>
<evidence type="ECO:0000259" key="1">
    <source>
        <dbReference type="SMART" id="SM00871"/>
    </source>
</evidence>
<feature type="domain" description="AraC effector-binding" evidence="1">
    <location>
        <begin position="1"/>
        <end position="160"/>
    </location>
</feature>
<dbReference type="PANTHER" id="PTHR36444">
    <property type="entry name" value="TRANSCRIPTIONAL REGULATOR PROTEIN YOBU-RELATED"/>
    <property type="match status" value="1"/>
</dbReference>
<dbReference type="PANTHER" id="PTHR36444:SF3">
    <property type="entry name" value="TRANSCRIPTIONAL ACTIVATOR, PUTATIVE-RELATED"/>
    <property type="match status" value="1"/>
</dbReference>
<dbReference type="AlphaFoldDB" id="A0A841YX91"/>
<dbReference type="InterPro" id="IPR010499">
    <property type="entry name" value="AraC_E-bd"/>
</dbReference>
<dbReference type="Pfam" id="PF14526">
    <property type="entry name" value="Cass2"/>
    <property type="match status" value="1"/>
</dbReference>
<dbReference type="Proteomes" id="UP000569903">
    <property type="component" value="Unassembled WGS sequence"/>
</dbReference>
<comment type="caution">
    <text evidence="2">The sequence shown here is derived from an EMBL/GenBank/DDBJ whole genome shotgun (WGS) entry which is preliminary data.</text>
</comment>
<dbReference type="SMART" id="SM00871">
    <property type="entry name" value="AraC_E_bind"/>
    <property type="match status" value="1"/>
</dbReference>
<accession>A0A841YX91</accession>
<name>A0A841YX91_9LIST</name>
<dbReference type="InterPro" id="IPR029441">
    <property type="entry name" value="Cass2"/>
</dbReference>
<dbReference type="Gene3D" id="3.20.80.10">
    <property type="entry name" value="Regulatory factor, effector binding domain"/>
    <property type="match status" value="1"/>
</dbReference>
<reference evidence="2 3" key="1">
    <citation type="submission" date="2020-03" db="EMBL/GenBank/DDBJ databases">
        <title>Soil Listeria distribution.</title>
        <authorList>
            <person name="Liao J."/>
            <person name="Wiedmann M."/>
        </authorList>
    </citation>
    <scope>NUCLEOTIDE SEQUENCE [LARGE SCALE GENOMIC DNA]</scope>
    <source>
        <strain evidence="2 3">FSL L7-1614</strain>
    </source>
</reference>
<sequence length="170" mass="19501">MDYKIVEQEGFQVIGVKKVFTFNAGQNLIEIPKFWEEVWSDGTMERLEALGNGAVSRYFGICNVSEEQAPNQEMDYWIAVEHDGEPSDGMEKWEVPSLQWAVFRSVGAMPEAIQQTWQKIYAEWLPNSDYEHGPGPEMEVYGPGDNKADDYECEVWIPIVSVSTNAHFRR</sequence>
<dbReference type="SUPFAM" id="SSF55136">
    <property type="entry name" value="Probable bacterial effector-binding domain"/>
    <property type="match status" value="1"/>
</dbReference>
<evidence type="ECO:0000313" key="2">
    <source>
        <dbReference type="EMBL" id="MBC1457689.1"/>
    </source>
</evidence>
<proteinExistence type="predicted"/>
<evidence type="ECO:0000313" key="3">
    <source>
        <dbReference type="Proteomes" id="UP000569903"/>
    </source>
</evidence>
<protein>
    <submittedName>
        <fullName evidence="2">AraC family transcriptional regulator</fullName>
    </submittedName>
</protein>